<dbReference type="Gene3D" id="1.10.357.10">
    <property type="entry name" value="Tetracycline Repressor, domain 2"/>
    <property type="match status" value="1"/>
</dbReference>
<keyword evidence="2" id="KW-0805">Transcription regulation</keyword>
<reference evidence="7 8" key="1">
    <citation type="submission" date="2018-12" db="EMBL/GenBank/DDBJ databases">
        <authorList>
            <person name="Li F."/>
        </authorList>
    </citation>
    <scope>NUCLEOTIDE SEQUENCE [LARGE SCALE GENOMIC DNA]</scope>
    <source>
        <strain evidence="7 8">EGI 6500705</strain>
    </source>
</reference>
<evidence type="ECO:0000256" key="3">
    <source>
        <dbReference type="ARBA" id="ARBA00023125"/>
    </source>
</evidence>
<dbReference type="GO" id="GO:0000976">
    <property type="term" value="F:transcription cis-regulatory region binding"/>
    <property type="evidence" value="ECO:0007669"/>
    <property type="project" value="TreeGrafter"/>
</dbReference>
<dbReference type="SUPFAM" id="SSF48498">
    <property type="entry name" value="Tetracyclin repressor-like, C-terminal domain"/>
    <property type="match status" value="1"/>
</dbReference>
<dbReference type="InterPro" id="IPR001647">
    <property type="entry name" value="HTH_TetR"/>
</dbReference>
<dbReference type="OrthoDB" id="9806334at2"/>
<dbReference type="Proteomes" id="UP000274909">
    <property type="component" value="Unassembled WGS sequence"/>
</dbReference>
<feature type="DNA-binding region" description="H-T-H motif" evidence="5">
    <location>
        <begin position="35"/>
        <end position="54"/>
    </location>
</feature>
<dbReference type="SUPFAM" id="SSF46689">
    <property type="entry name" value="Homeodomain-like"/>
    <property type="match status" value="1"/>
</dbReference>
<dbReference type="PANTHER" id="PTHR30055:SF234">
    <property type="entry name" value="HTH-TYPE TRANSCRIPTIONAL REGULATOR BETI"/>
    <property type="match status" value="1"/>
</dbReference>
<comment type="caution">
    <text evidence="7">The sequence shown here is derived from an EMBL/GenBank/DDBJ whole genome shotgun (WGS) entry which is preliminary data.</text>
</comment>
<dbReference type="InterPro" id="IPR009057">
    <property type="entry name" value="Homeodomain-like_sf"/>
</dbReference>
<dbReference type="PROSITE" id="PS50977">
    <property type="entry name" value="HTH_TETR_2"/>
    <property type="match status" value="1"/>
</dbReference>
<dbReference type="InterPro" id="IPR050109">
    <property type="entry name" value="HTH-type_TetR-like_transc_reg"/>
</dbReference>
<evidence type="ECO:0000313" key="8">
    <source>
        <dbReference type="Proteomes" id="UP000274909"/>
    </source>
</evidence>
<keyword evidence="4" id="KW-0804">Transcription</keyword>
<dbReference type="Pfam" id="PF13977">
    <property type="entry name" value="TetR_C_6"/>
    <property type="match status" value="1"/>
</dbReference>
<dbReference type="GO" id="GO:0003700">
    <property type="term" value="F:DNA-binding transcription factor activity"/>
    <property type="evidence" value="ECO:0007669"/>
    <property type="project" value="TreeGrafter"/>
</dbReference>
<dbReference type="EMBL" id="RZGZ01000001">
    <property type="protein sequence ID" value="RUR03067.1"/>
    <property type="molecule type" value="Genomic_DNA"/>
</dbReference>
<evidence type="ECO:0000256" key="2">
    <source>
        <dbReference type="ARBA" id="ARBA00023015"/>
    </source>
</evidence>
<dbReference type="PANTHER" id="PTHR30055">
    <property type="entry name" value="HTH-TYPE TRANSCRIPTIONAL REGULATOR RUTR"/>
    <property type="match status" value="1"/>
</dbReference>
<dbReference type="InterPro" id="IPR039538">
    <property type="entry name" value="BetI_C"/>
</dbReference>
<keyword evidence="8" id="KW-1185">Reference proteome</keyword>
<feature type="domain" description="HTH tetR-type" evidence="6">
    <location>
        <begin position="12"/>
        <end position="72"/>
    </location>
</feature>
<name>A0A3S0XQ74_9MICO</name>
<accession>A0A3S0XQ74</accession>
<proteinExistence type="predicted"/>
<evidence type="ECO:0000256" key="1">
    <source>
        <dbReference type="ARBA" id="ARBA00022491"/>
    </source>
</evidence>
<evidence type="ECO:0000313" key="7">
    <source>
        <dbReference type="EMBL" id="RUR03067.1"/>
    </source>
</evidence>
<evidence type="ECO:0000256" key="4">
    <source>
        <dbReference type="ARBA" id="ARBA00023163"/>
    </source>
</evidence>
<evidence type="ECO:0000259" key="6">
    <source>
        <dbReference type="PROSITE" id="PS50977"/>
    </source>
</evidence>
<sequence>MSARGTSVAGRRGSREIILDAVVTVLASRGSDALSIRNVAAQAGVSVGSVQHNFPTRDALVVGAMTAVNDRFRARVRALLEHEESAEARLRVFCSEISCVTDAGLADAVVWTSFAARASTDEDIRAIHASDWARTEDVLLRLLTDAFPDSSVTADDAALVLAVTDGIAVARAAEQSDRMTTERALRLIDATLAPIAARARP</sequence>
<dbReference type="AlphaFoldDB" id="A0A3S0XQ74"/>
<evidence type="ECO:0000256" key="5">
    <source>
        <dbReference type="PROSITE-ProRule" id="PRU00335"/>
    </source>
</evidence>
<dbReference type="InterPro" id="IPR036271">
    <property type="entry name" value="Tet_transcr_reg_TetR-rel_C_sf"/>
</dbReference>
<organism evidence="7 8">
    <name type="scientific">Labedella endophytica</name>
    <dbReference type="NCBI Taxonomy" id="1523160"/>
    <lineage>
        <taxon>Bacteria</taxon>
        <taxon>Bacillati</taxon>
        <taxon>Actinomycetota</taxon>
        <taxon>Actinomycetes</taxon>
        <taxon>Micrococcales</taxon>
        <taxon>Microbacteriaceae</taxon>
        <taxon>Labedella</taxon>
    </lineage>
</organism>
<gene>
    <name evidence="7" type="ORF">ELQ94_00450</name>
</gene>
<protein>
    <submittedName>
        <fullName evidence="7">TetR family transcriptional regulator</fullName>
    </submittedName>
</protein>
<keyword evidence="1" id="KW-0678">Repressor</keyword>
<dbReference type="PRINTS" id="PR00455">
    <property type="entry name" value="HTHTETR"/>
</dbReference>
<keyword evidence="3 5" id="KW-0238">DNA-binding</keyword>
<dbReference type="Pfam" id="PF00440">
    <property type="entry name" value="TetR_N"/>
    <property type="match status" value="1"/>
</dbReference>